<proteinExistence type="predicted"/>
<feature type="region of interest" description="Disordered" evidence="1">
    <location>
        <begin position="1"/>
        <end position="24"/>
    </location>
</feature>
<protein>
    <submittedName>
        <fullName evidence="2">Uncharacterized protein</fullName>
    </submittedName>
</protein>
<accession>Q2HRZ1</accession>
<reference evidence="2" key="1">
    <citation type="submission" date="2005-03" db="EMBL/GenBank/DDBJ databases">
        <authorList>
            <person name="Town C.D."/>
        </authorList>
    </citation>
    <scope>NUCLEOTIDE SEQUENCE</scope>
</reference>
<feature type="compositionally biased region" description="Basic residues" evidence="1">
    <location>
        <begin position="9"/>
        <end position="18"/>
    </location>
</feature>
<evidence type="ECO:0000313" key="2">
    <source>
        <dbReference type="EMBL" id="ABD33396.1"/>
    </source>
</evidence>
<dbReference type="AlphaFoldDB" id="Q2HRZ1"/>
<dbReference type="EMBL" id="AC157777">
    <property type="protein sequence ID" value="ABD33396.1"/>
    <property type="molecule type" value="Genomic_DNA"/>
</dbReference>
<reference evidence="2" key="2">
    <citation type="submission" date="2007-03" db="EMBL/GenBank/DDBJ databases">
        <authorList>
            <consortium name="The International Medicago Genome Annotation Group"/>
        </authorList>
    </citation>
    <scope>NUCLEOTIDE SEQUENCE</scope>
</reference>
<name>Q2HRZ1_MEDTR</name>
<sequence length="42" mass="5159">MFSVDANLRRHKARRRHTPPSVRSRNWEMVVKATERRWNLRG</sequence>
<gene>
    <name evidence="2" type="ORF">MtrDRAFT_AC157777g4v2</name>
</gene>
<evidence type="ECO:0000256" key="1">
    <source>
        <dbReference type="SAM" id="MobiDB-lite"/>
    </source>
</evidence>
<organism evidence="2">
    <name type="scientific">Medicago truncatula</name>
    <name type="common">Barrel medic</name>
    <name type="synonym">Medicago tribuloides</name>
    <dbReference type="NCBI Taxonomy" id="3880"/>
    <lineage>
        <taxon>Eukaryota</taxon>
        <taxon>Viridiplantae</taxon>
        <taxon>Streptophyta</taxon>
        <taxon>Embryophyta</taxon>
        <taxon>Tracheophyta</taxon>
        <taxon>Spermatophyta</taxon>
        <taxon>Magnoliopsida</taxon>
        <taxon>eudicotyledons</taxon>
        <taxon>Gunneridae</taxon>
        <taxon>Pentapetalae</taxon>
        <taxon>rosids</taxon>
        <taxon>fabids</taxon>
        <taxon>Fabales</taxon>
        <taxon>Fabaceae</taxon>
        <taxon>Papilionoideae</taxon>
        <taxon>50 kb inversion clade</taxon>
        <taxon>NPAAA clade</taxon>
        <taxon>Hologalegina</taxon>
        <taxon>IRL clade</taxon>
        <taxon>Trifolieae</taxon>
        <taxon>Medicago</taxon>
    </lineage>
</organism>